<dbReference type="CDD" id="cd15200">
    <property type="entry name" value="7tmA_OXER1"/>
    <property type="match status" value="1"/>
</dbReference>
<sequence length="514" mass="54782">MVRCCLGGSIVPSSLYIRGCWGICIISSVGTPRDVAPTPPPTPTCLSPQNFPPTPGLIWTPSESCFPFCQGTAHPSLQPPPGDQGGGQSSSKGRRSLRLPLGLQTGTFDAEEKPRMLCHCSLASLIESPSSLAPLCPGTQAGLEASGDFFPQARQERPMGFQNQSWPASLLNDTGSPVEGCAPSPTTIVAAFMAPVLAIEFVLGLLGNGVALLIFCFRLRPWTSNTVLLVCLVVADFFLVANLPLRVDYYLCEEMWRFGATACQVNLFMISANRTASVVFLSTVALNRYLKVVHPHRALSQASVGTAAWVAAGLWGGILLLNCHLLLSSSAGSTCLSYQLGTNSSASDRWHELLFGLEFLLTLGLVLFAVASIRRTVQRRGLGGQAGPRRALRVLAVVVAVYAICFLPALVFGTATIAAFELGSCRIFDLCAQLFHGSLAFTYLNSALDPVLYCFSSPSFLRQIRALLGLRSSAQGSSSEENSHPSPARRPDAPGHVEVVLKGKDLASAAREGQ</sequence>
<dbReference type="RefSeq" id="XP_004700112.3">
    <property type="nucleotide sequence ID" value="XM_004700055.3"/>
</dbReference>
<dbReference type="Pfam" id="PF00001">
    <property type="entry name" value="7tm_1"/>
    <property type="match status" value="1"/>
</dbReference>
<feature type="transmembrane region" description="Helical" evidence="10">
    <location>
        <begin position="265"/>
        <end position="286"/>
    </location>
</feature>
<evidence type="ECO:0000256" key="6">
    <source>
        <dbReference type="ARBA" id="ARBA00023170"/>
    </source>
</evidence>
<evidence type="ECO:0000256" key="10">
    <source>
        <dbReference type="SAM" id="Phobius"/>
    </source>
</evidence>
<dbReference type="InterPro" id="IPR000276">
    <property type="entry name" value="GPCR_Rhodpsn"/>
</dbReference>
<feature type="region of interest" description="Disordered" evidence="9">
    <location>
        <begin position="76"/>
        <end position="98"/>
    </location>
</feature>
<keyword evidence="4 8" id="KW-0297">G-protein coupled receptor</keyword>
<evidence type="ECO:0000313" key="13">
    <source>
        <dbReference type="RefSeq" id="XP_004700112.3"/>
    </source>
</evidence>
<evidence type="ECO:0000256" key="5">
    <source>
        <dbReference type="ARBA" id="ARBA00023136"/>
    </source>
</evidence>
<name>A0ABM0IHF9_ECHTE</name>
<dbReference type="GeneID" id="101647388"/>
<feature type="transmembrane region" description="Helical" evidence="10">
    <location>
        <begin position="227"/>
        <end position="245"/>
    </location>
</feature>
<gene>
    <name evidence="13" type="primary">OXER1</name>
</gene>
<keyword evidence="7 8" id="KW-0807">Transducer</keyword>
<evidence type="ECO:0000256" key="2">
    <source>
        <dbReference type="ARBA" id="ARBA00022692"/>
    </source>
</evidence>
<proteinExistence type="inferred from homology"/>
<dbReference type="InterPro" id="IPR017452">
    <property type="entry name" value="GPCR_Rhodpsn_7TM"/>
</dbReference>
<evidence type="ECO:0000259" key="11">
    <source>
        <dbReference type="PROSITE" id="PS50262"/>
    </source>
</evidence>
<evidence type="ECO:0000256" key="4">
    <source>
        <dbReference type="ARBA" id="ARBA00023040"/>
    </source>
</evidence>
<evidence type="ECO:0000256" key="8">
    <source>
        <dbReference type="RuleBase" id="RU000688"/>
    </source>
</evidence>
<evidence type="ECO:0000313" key="12">
    <source>
        <dbReference type="Proteomes" id="UP000694863"/>
    </source>
</evidence>
<keyword evidence="6 8" id="KW-0675">Receptor</keyword>
<accession>A0ABM0IHF9</accession>
<evidence type="ECO:0000256" key="7">
    <source>
        <dbReference type="ARBA" id="ARBA00023224"/>
    </source>
</evidence>
<feature type="transmembrane region" description="Helical" evidence="10">
    <location>
        <begin position="307"/>
        <end position="327"/>
    </location>
</feature>
<keyword evidence="12" id="KW-1185">Reference proteome</keyword>
<evidence type="ECO:0000256" key="1">
    <source>
        <dbReference type="ARBA" id="ARBA00004141"/>
    </source>
</evidence>
<feature type="domain" description="G-protein coupled receptors family 1 profile" evidence="11">
    <location>
        <begin position="207"/>
        <end position="453"/>
    </location>
</feature>
<dbReference type="PROSITE" id="PS00237">
    <property type="entry name" value="G_PROTEIN_RECEP_F1_1"/>
    <property type="match status" value="1"/>
</dbReference>
<dbReference type="PRINTS" id="PR00237">
    <property type="entry name" value="GPCRRHODOPSN"/>
</dbReference>
<dbReference type="PANTHER" id="PTHR46048:SF1">
    <property type="entry name" value="OXOEICOSANOID RECEPTOR 1"/>
    <property type="match status" value="1"/>
</dbReference>
<keyword evidence="2 8" id="KW-0812">Transmembrane</keyword>
<keyword evidence="5 10" id="KW-0472">Membrane</keyword>
<evidence type="ECO:0000256" key="3">
    <source>
        <dbReference type="ARBA" id="ARBA00022989"/>
    </source>
</evidence>
<dbReference type="PANTHER" id="PTHR46048">
    <property type="entry name" value="HYDROXYCARBOXYLIC ACID RECEPTOR 2"/>
    <property type="match status" value="1"/>
</dbReference>
<reference evidence="13" key="1">
    <citation type="submission" date="2025-08" db="UniProtKB">
        <authorList>
            <consortium name="RefSeq"/>
        </authorList>
    </citation>
    <scope>IDENTIFICATION</scope>
</reference>
<feature type="transmembrane region" description="Helical" evidence="10">
    <location>
        <begin position="394"/>
        <end position="420"/>
    </location>
</feature>
<feature type="transmembrane region" description="Helical" evidence="10">
    <location>
        <begin position="353"/>
        <end position="373"/>
    </location>
</feature>
<dbReference type="PROSITE" id="PS50262">
    <property type="entry name" value="G_PROTEIN_RECEP_F1_2"/>
    <property type="match status" value="1"/>
</dbReference>
<comment type="subcellular location">
    <subcellularLocation>
        <location evidence="1">Membrane</location>
        <topology evidence="1">Multi-pass membrane protein</topology>
    </subcellularLocation>
</comment>
<dbReference type="Proteomes" id="UP000694863">
    <property type="component" value="Unplaced"/>
</dbReference>
<feature type="region of interest" description="Disordered" evidence="9">
    <location>
        <begin position="475"/>
        <end position="496"/>
    </location>
</feature>
<comment type="similarity">
    <text evidence="8">Belongs to the G-protein coupled receptor 1 family.</text>
</comment>
<dbReference type="InterPro" id="IPR051893">
    <property type="entry name" value="HCARs"/>
</dbReference>
<evidence type="ECO:0000256" key="9">
    <source>
        <dbReference type="SAM" id="MobiDB-lite"/>
    </source>
</evidence>
<dbReference type="Gene3D" id="1.20.1070.10">
    <property type="entry name" value="Rhodopsin 7-helix transmembrane proteins"/>
    <property type="match status" value="1"/>
</dbReference>
<feature type="transmembrane region" description="Helical" evidence="10">
    <location>
        <begin position="188"/>
        <end position="215"/>
    </location>
</feature>
<organism evidence="12 13">
    <name type="scientific">Echinops telfairi</name>
    <name type="common">Lesser hedgehog tenrec</name>
    <dbReference type="NCBI Taxonomy" id="9371"/>
    <lineage>
        <taxon>Eukaryota</taxon>
        <taxon>Metazoa</taxon>
        <taxon>Chordata</taxon>
        <taxon>Craniata</taxon>
        <taxon>Vertebrata</taxon>
        <taxon>Euteleostomi</taxon>
        <taxon>Mammalia</taxon>
        <taxon>Eutheria</taxon>
        <taxon>Afrotheria</taxon>
        <taxon>Tenrecidae</taxon>
        <taxon>Tenrecinae</taxon>
        <taxon>Echinops</taxon>
    </lineage>
</organism>
<protein>
    <submittedName>
        <fullName evidence="13">Oxoeicosanoid receptor 1</fullName>
    </submittedName>
</protein>
<keyword evidence="3 10" id="KW-1133">Transmembrane helix</keyword>
<dbReference type="SUPFAM" id="SSF81321">
    <property type="entry name" value="Family A G protein-coupled receptor-like"/>
    <property type="match status" value="1"/>
</dbReference>